<organism evidence="1">
    <name type="scientific">viral metagenome</name>
    <dbReference type="NCBI Taxonomy" id="1070528"/>
    <lineage>
        <taxon>unclassified sequences</taxon>
        <taxon>metagenomes</taxon>
        <taxon>organismal metagenomes</taxon>
    </lineage>
</organism>
<accession>A0A6M3MDJ1</accession>
<dbReference type="AlphaFoldDB" id="A0A6M3MDJ1"/>
<dbReference type="EMBL" id="MT143837">
    <property type="protein sequence ID" value="QJB03279.1"/>
    <property type="molecule type" value="Genomic_DNA"/>
</dbReference>
<sequence length="125" mass="13860">MVSKYEKLIVTTNPVDEEKTTAFIEVLGDANDIAITTLEGEYHTVEEFEAAFEKIKAYFNKTISALDKMTGANDRDEAVIKWWTFFPMTLPDARALTEALMEVIQAAEDGCLGAASAPPPRNKRA</sequence>
<gene>
    <name evidence="1" type="ORF">MM171B00812_0002</name>
</gene>
<proteinExistence type="predicted"/>
<name>A0A6M3MDJ1_9ZZZZ</name>
<reference evidence="1" key="1">
    <citation type="submission" date="2020-03" db="EMBL/GenBank/DDBJ databases">
        <title>The deep terrestrial virosphere.</title>
        <authorList>
            <person name="Holmfeldt K."/>
            <person name="Nilsson E."/>
            <person name="Simone D."/>
            <person name="Lopez-Fernandez M."/>
            <person name="Wu X."/>
            <person name="de Brujin I."/>
            <person name="Lundin D."/>
            <person name="Andersson A."/>
            <person name="Bertilsson S."/>
            <person name="Dopson M."/>
        </authorList>
    </citation>
    <scope>NUCLEOTIDE SEQUENCE</scope>
    <source>
        <strain evidence="1">MM171B00812</strain>
    </source>
</reference>
<evidence type="ECO:0000313" key="1">
    <source>
        <dbReference type="EMBL" id="QJB03279.1"/>
    </source>
</evidence>
<protein>
    <submittedName>
        <fullName evidence="1">Uncharacterized protein</fullName>
    </submittedName>
</protein>